<dbReference type="InterPro" id="IPR029058">
    <property type="entry name" value="AB_hydrolase_fold"/>
</dbReference>
<evidence type="ECO:0000256" key="1">
    <source>
        <dbReference type="ARBA" id="ARBA00022801"/>
    </source>
</evidence>
<dbReference type="Pfam" id="PF20434">
    <property type="entry name" value="BD-FAE"/>
    <property type="match status" value="1"/>
</dbReference>
<dbReference type="PANTHER" id="PTHR48081:SF6">
    <property type="entry name" value="PEPTIDASE S9 PROLYL OLIGOPEPTIDASE CATALYTIC DOMAIN-CONTAINING PROTEIN"/>
    <property type="match status" value="1"/>
</dbReference>
<reference evidence="3 4" key="1">
    <citation type="submission" date="2020-08" db="EMBL/GenBank/DDBJ databases">
        <title>Description of novel Flavobacterium F-380 isolate.</title>
        <authorList>
            <person name="Saticioglu I.B."/>
            <person name="Duman M."/>
            <person name="Altun S."/>
        </authorList>
    </citation>
    <scope>NUCLEOTIDE SEQUENCE [LARGE SCALE GENOMIC DNA]</scope>
    <source>
        <strain evidence="3 4">F-380</strain>
    </source>
</reference>
<sequence length="313" mass="34958">MSKIIKKQIIVIYSIISILSLNNAVSQQSTFPIWPNGIPGELKDLSYIENQELFNNTVEGVSFVIKPTLSVYLPKDLKANGTAVIILPGGGYSHLSMNKEGVKIAEWLNSLGITAFLLKYRLPNDKIMKDKAIGPLQDAQQAMRYIRKNSTNWNINPDKIGIIGFSAGGHLGATLSTQYDKKVTSEIDTTSARPNFAILIYPVISMQKNISHSGSKTALLGKRPNKELVNNYSSEKKVNRLTPPTFLVHATDDKSVSFKNSLIYYNTLQKHSVPVELHLYEKGGHGFGIKPKDIDLNWTTDCKNWLKNHEFIL</sequence>
<evidence type="ECO:0000259" key="2">
    <source>
        <dbReference type="Pfam" id="PF20434"/>
    </source>
</evidence>
<organism evidence="3 4">
    <name type="scientific">Flavobacterium kayseriense</name>
    <dbReference type="NCBI Taxonomy" id="2764714"/>
    <lineage>
        <taxon>Bacteria</taxon>
        <taxon>Pseudomonadati</taxon>
        <taxon>Bacteroidota</taxon>
        <taxon>Flavobacteriia</taxon>
        <taxon>Flavobacteriales</taxon>
        <taxon>Flavobacteriaceae</taxon>
        <taxon>Flavobacterium</taxon>
    </lineage>
</organism>
<evidence type="ECO:0000313" key="4">
    <source>
        <dbReference type="Proteomes" id="UP000629963"/>
    </source>
</evidence>
<evidence type="ECO:0000313" key="3">
    <source>
        <dbReference type="EMBL" id="MBC5842109.1"/>
    </source>
</evidence>
<dbReference type="RefSeq" id="WP_187010609.1">
    <property type="nucleotide sequence ID" value="NZ_JACRUI010000004.1"/>
</dbReference>
<comment type="caution">
    <text evidence="3">The sequence shown here is derived from an EMBL/GenBank/DDBJ whole genome shotgun (WGS) entry which is preliminary data.</text>
</comment>
<accession>A0ABR7J9V8</accession>
<keyword evidence="1 3" id="KW-0378">Hydrolase</keyword>
<feature type="domain" description="BD-FAE-like" evidence="2">
    <location>
        <begin position="69"/>
        <end position="267"/>
    </location>
</feature>
<protein>
    <submittedName>
        <fullName evidence="3">Alpha/beta hydrolase</fullName>
    </submittedName>
</protein>
<dbReference type="GO" id="GO:0016787">
    <property type="term" value="F:hydrolase activity"/>
    <property type="evidence" value="ECO:0007669"/>
    <property type="project" value="UniProtKB-KW"/>
</dbReference>
<dbReference type="InterPro" id="IPR050300">
    <property type="entry name" value="GDXG_lipolytic_enzyme"/>
</dbReference>
<dbReference type="InterPro" id="IPR049492">
    <property type="entry name" value="BD-FAE-like_dom"/>
</dbReference>
<proteinExistence type="predicted"/>
<gene>
    <name evidence="3" type="ORF">H8R23_11890</name>
</gene>
<dbReference type="Gene3D" id="3.40.50.1820">
    <property type="entry name" value="alpha/beta hydrolase"/>
    <property type="match status" value="1"/>
</dbReference>
<dbReference type="SUPFAM" id="SSF53474">
    <property type="entry name" value="alpha/beta-Hydrolases"/>
    <property type="match status" value="1"/>
</dbReference>
<dbReference type="PANTHER" id="PTHR48081">
    <property type="entry name" value="AB HYDROLASE SUPERFAMILY PROTEIN C4A8.06C"/>
    <property type="match status" value="1"/>
</dbReference>
<dbReference type="EMBL" id="JACRUJ010000004">
    <property type="protein sequence ID" value="MBC5842109.1"/>
    <property type="molecule type" value="Genomic_DNA"/>
</dbReference>
<keyword evidence="4" id="KW-1185">Reference proteome</keyword>
<dbReference type="Proteomes" id="UP000629963">
    <property type="component" value="Unassembled WGS sequence"/>
</dbReference>
<name>A0ABR7J9V8_9FLAO</name>